<feature type="region of interest" description="Disordered" evidence="1">
    <location>
        <begin position="20"/>
        <end position="59"/>
    </location>
</feature>
<accession>A0A0F7SJX8</accession>
<reference evidence="2" key="1">
    <citation type="submission" date="2014-08" db="EMBL/GenBank/DDBJ databases">
        <authorList>
            <person name="Sharma Rahul"/>
            <person name="Thines Marco"/>
        </authorList>
    </citation>
    <scope>NUCLEOTIDE SEQUENCE</scope>
</reference>
<organism evidence="2">
    <name type="scientific">Phaffia rhodozyma</name>
    <name type="common">Yeast</name>
    <name type="synonym">Xanthophyllomyces dendrorhous</name>
    <dbReference type="NCBI Taxonomy" id="264483"/>
    <lineage>
        <taxon>Eukaryota</taxon>
        <taxon>Fungi</taxon>
        <taxon>Dikarya</taxon>
        <taxon>Basidiomycota</taxon>
        <taxon>Agaricomycotina</taxon>
        <taxon>Tremellomycetes</taxon>
        <taxon>Cystofilobasidiales</taxon>
        <taxon>Mrakiaceae</taxon>
        <taxon>Phaffia</taxon>
    </lineage>
</organism>
<evidence type="ECO:0000313" key="2">
    <source>
        <dbReference type="EMBL" id="CED82392.1"/>
    </source>
</evidence>
<dbReference type="EMBL" id="LN483124">
    <property type="protein sequence ID" value="CED82392.1"/>
    <property type="molecule type" value="Genomic_DNA"/>
</dbReference>
<feature type="compositionally biased region" description="Polar residues" evidence="1">
    <location>
        <begin position="121"/>
        <end position="142"/>
    </location>
</feature>
<proteinExistence type="predicted"/>
<name>A0A0F7SJX8_PHARH</name>
<sequence>MNISRTVLFTTGKQLSFIPSSSRAPALAKRSYAGSDHANTSKPTPPDQESKEPQSSSQAKAWTVAAVGSVCGIIFYNFNPFRTLSPPINMTGKETSAAYESQDHSQGVKGGGGIGKVVGGSDTQNRESSAWKSTAATFENKK</sequence>
<feature type="compositionally biased region" description="Gly residues" evidence="1">
    <location>
        <begin position="108"/>
        <end position="118"/>
    </location>
</feature>
<evidence type="ECO:0000256" key="1">
    <source>
        <dbReference type="SAM" id="MobiDB-lite"/>
    </source>
</evidence>
<protein>
    <submittedName>
        <fullName evidence="2">Uncharacterized protein</fullName>
    </submittedName>
</protein>
<dbReference type="AlphaFoldDB" id="A0A0F7SJX8"/>
<feature type="region of interest" description="Disordered" evidence="1">
    <location>
        <begin position="92"/>
        <end position="142"/>
    </location>
</feature>